<keyword evidence="3" id="KW-1185">Reference proteome</keyword>
<accession>A0A543NAC7</accession>
<feature type="region of interest" description="Disordered" evidence="1">
    <location>
        <begin position="1"/>
        <end position="28"/>
    </location>
</feature>
<feature type="region of interest" description="Disordered" evidence="1">
    <location>
        <begin position="40"/>
        <end position="129"/>
    </location>
</feature>
<comment type="caution">
    <text evidence="2">The sequence shown here is derived from an EMBL/GenBank/DDBJ whole genome shotgun (WGS) entry which is preliminary data.</text>
</comment>
<protein>
    <submittedName>
        <fullName evidence="2">Uncharacterized protein</fullName>
    </submittedName>
</protein>
<feature type="compositionally biased region" description="Polar residues" evidence="1">
    <location>
        <begin position="1"/>
        <end position="10"/>
    </location>
</feature>
<evidence type="ECO:0000256" key="1">
    <source>
        <dbReference type="SAM" id="MobiDB-lite"/>
    </source>
</evidence>
<dbReference type="EMBL" id="VFQC01000002">
    <property type="protein sequence ID" value="TQN28777.1"/>
    <property type="molecule type" value="Genomic_DNA"/>
</dbReference>
<name>A0A543NAC7_9ACTN</name>
<sequence length="143" mass="14836">MQTSWYQRVNSPRGGPAPPRPLPAAPRAAAVRGAVPFIPFGAQRTRTGGHHARKHAGEPTVAPRPALKRPARGPSGPSSRDGGHQATVDDQVLPVDVGGLVRGEEGDSVGDVLGGAETPGDDPGDDGGLFLDRHFSWNIAVSM</sequence>
<feature type="compositionally biased region" description="Pro residues" evidence="1">
    <location>
        <begin position="15"/>
        <end position="24"/>
    </location>
</feature>
<proteinExistence type="predicted"/>
<dbReference type="Proteomes" id="UP000317422">
    <property type="component" value="Unassembled WGS sequence"/>
</dbReference>
<evidence type="ECO:0000313" key="2">
    <source>
        <dbReference type="EMBL" id="TQN28777.1"/>
    </source>
</evidence>
<evidence type="ECO:0000313" key="3">
    <source>
        <dbReference type="Proteomes" id="UP000317422"/>
    </source>
</evidence>
<reference evidence="2 3" key="1">
    <citation type="submission" date="2019-06" db="EMBL/GenBank/DDBJ databases">
        <title>Sequencing the genomes of 1000 actinobacteria strains.</title>
        <authorList>
            <person name="Klenk H.-P."/>
        </authorList>
    </citation>
    <scope>NUCLEOTIDE SEQUENCE [LARGE SCALE GENOMIC DNA]</scope>
    <source>
        <strain evidence="2 3">DSM 45015</strain>
    </source>
</reference>
<organism evidence="2 3">
    <name type="scientific">Haloactinospora alba</name>
    <dbReference type="NCBI Taxonomy" id="405555"/>
    <lineage>
        <taxon>Bacteria</taxon>
        <taxon>Bacillati</taxon>
        <taxon>Actinomycetota</taxon>
        <taxon>Actinomycetes</taxon>
        <taxon>Streptosporangiales</taxon>
        <taxon>Nocardiopsidaceae</taxon>
        <taxon>Haloactinospora</taxon>
    </lineage>
</organism>
<dbReference type="AlphaFoldDB" id="A0A543NAC7"/>
<gene>
    <name evidence="2" type="ORF">FHX37_4142</name>
</gene>